<organism evidence="1 2">
    <name type="scientific">Pararhodobacter oceanensis</name>
    <dbReference type="NCBI Taxonomy" id="2172121"/>
    <lineage>
        <taxon>Bacteria</taxon>
        <taxon>Pseudomonadati</taxon>
        <taxon>Pseudomonadota</taxon>
        <taxon>Alphaproteobacteria</taxon>
        <taxon>Rhodobacterales</taxon>
        <taxon>Paracoccaceae</taxon>
        <taxon>Pararhodobacter</taxon>
    </lineage>
</organism>
<keyword evidence="2" id="KW-1185">Reference proteome</keyword>
<protein>
    <recommendedName>
        <fullName evidence="3">Peptidase C-terminal archaeal/bacterial domain-containing protein</fullName>
    </recommendedName>
</protein>
<dbReference type="RefSeq" id="WP_116557440.1">
    <property type="nucleotide sequence ID" value="NZ_QDKM01000002.1"/>
</dbReference>
<sequence>MTKFISGRFKGVGGGVAAVAALSLPVLPITAAAQSEGAAGGFAIEVGPSIDPYLPVRVGARVFGEASEPASGFVRGCQGFVLPESAGAVFEVTEEMATLAFTGAAEGLASMVLGTPDGLFQCALADERGLAVVNMAGVAPGRYSVWLGAAEGAQIDARLFASDSVISAIEIFGLDMAHMGEPRVGRHVFSASLESGRQELASGAIVSAVSEMRPLSPDYCPGYTNFDAADAVLTLDAEIDRFSVFATSQRDLTMAVVQPDGAVICNDDAFELHPGVVIDRAQAGDYHVFVGAYSQGGTASFDLFASEGGPAFSNAILDLDAAPRAGSALFDMDAAGQGQLLAAGQVSAVDPMASLATGNYCPGYTDISAPDFVMTMDQAQPMISLYARSETDLVLAVRAPDGTWLCNDDNYQLNPGVTLQEAQAGDYHVFVGSYHTGAMGGYNLYASMGAPNWQETQGGGGSGLGVLDITAEPAIGRIGFGPDTQIDPRIIFDIEASQTEAFGMGPGCAGFITPERPDLVINAEAGLPQLMVYMASEADGTLVISGPDGQIYCNDDFEQLNPGVMIPNAPAGDYSVFAGTYSGTGGLATLGVTIAAPQWVMDREH</sequence>
<evidence type="ECO:0000313" key="1">
    <source>
        <dbReference type="EMBL" id="PVH29555.1"/>
    </source>
</evidence>
<dbReference type="Proteomes" id="UP000245911">
    <property type="component" value="Unassembled WGS sequence"/>
</dbReference>
<accession>A0A2T8HVV2</accession>
<proteinExistence type="predicted"/>
<dbReference type="AlphaFoldDB" id="A0A2T8HVV2"/>
<dbReference type="OrthoDB" id="5973611at2"/>
<gene>
    <name evidence="1" type="ORF">DDE20_05360</name>
</gene>
<evidence type="ECO:0000313" key="2">
    <source>
        <dbReference type="Proteomes" id="UP000245911"/>
    </source>
</evidence>
<comment type="caution">
    <text evidence="1">The sequence shown here is derived from an EMBL/GenBank/DDBJ whole genome shotgun (WGS) entry which is preliminary data.</text>
</comment>
<name>A0A2T8HVV2_9RHOB</name>
<evidence type="ECO:0008006" key="3">
    <source>
        <dbReference type="Google" id="ProtNLM"/>
    </source>
</evidence>
<dbReference type="EMBL" id="QDKM01000002">
    <property type="protein sequence ID" value="PVH29555.1"/>
    <property type="molecule type" value="Genomic_DNA"/>
</dbReference>
<reference evidence="1 2" key="1">
    <citation type="submission" date="2018-04" db="EMBL/GenBank/DDBJ databases">
        <title>Pararhodobacter oceanense sp. nov., isolated from marine intertidal sediment.</title>
        <authorList>
            <person name="Wang X.-L."/>
            <person name="Du Z.-J."/>
        </authorList>
    </citation>
    <scope>NUCLEOTIDE SEQUENCE [LARGE SCALE GENOMIC DNA]</scope>
    <source>
        <strain evidence="1 2">AM505</strain>
    </source>
</reference>